<dbReference type="Gene3D" id="1.10.260.40">
    <property type="entry name" value="lambda repressor-like DNA-binding domains"/>
    <property type="match status" value="1"/>
</dbReference>
<dbReference type="InterPro" id="IPR010982">
    <property type="entry name" value="Lambda_DNA-bd_dom_sf"/>
</dbReference>
<sequence>MGENLRALRIMRGLSQGRLAVLAGLSRNVVSNLERNENSAHRCSDPVLSTVYKLARALRVPPVVLLPAAHRPVNGICAGEAVGEGVDLLWPARPEDTRPFTADYRISGRRGQTPDYER</sequence>
<evidence type="ECO:0000313" key="2">
    <source>
        <dbReference type="EMBL" id="AGS34113.1"/>
    </source>
</evidence>
<dbReference type="KEGG" id="cmd:B841_03150"/>
<dbReference type="eggNOG" id="COG1396">
    <property type="taxonomic scope" value="Bacteria"/>
</dbReference>
<gene>
    <name evidence="2" type="ORF">B841_03150</name>
</gene>
<protein>
    <submittedName>
        <fullName evidence="2">HTH-type transcriptional regulator</fullName>
    </submittedName>
</protein>
<dbReference type="Pfam" id="PF13560">
    <property type="entry name" value="HTH_31"/>
    <property type="match status" value="1"/>
</dbReference>
<dbReference type="STRING" id="1224163.B841_03150"/>
<reference evidence="2 3" key="1">
    <citation type="submission" date="2012-11" db="EMBL/GenBank/DDBJ databases">
        <title>The complete genome sequence of Corynebacterium maris Coryn-1 (=DSM 45190).</title>
        <authorList>
            <person name="Schaffert L."/>
            <person name="Albersmeier A."/>
            <person name="Kalinowski J."/>
            <person name="Ruckert C."/>
        </authorList>
    </citation>
    <scope>NUCLEOTIDE SEQUENCE [LARGE SCALE GENOMIC DNA]</scope>
    <source>
        <strain evidence="3">Coryn-1</strain>
    </source>
</reference>
<dbReference type="InterPro" id="IPR001387">
    <property type="entry name" value="Cro/C1-type_HTH"/>
</dbReference>
<dbReference type="EMBL" id="CP003924">
    <property type="protein sequence ID" value="AGS34113.1"/>
    <property type="molecule type" value="Genomic_DNA"/>
</dbReference>
<dbReference type="SUPFAM" id="SSF47413">
    <property type="entry name" value="lambda repressor-like DNA-binding domains"/>
    <property type="match status" value="1"/>
</dbReference>
<dbReference type="SMART" id="SM00530">
    <property type="entry name" value="HTH_XRE"/>
    <property type="match status" value="1"/>
</dbReference>
<dbReference type="PROSITE" id="PS50943">
    <property type="entry name" value="HTH_CROC1"/>
    <property type="match status" value="1"/>
</dbReference>
<accession>S5THD9</accession>
<keyword evidence="3" id="KW-1185">Reference proteome</keyword>
<dbReference type="PATRIC" id="fig|1224163.3.peg.632"/>
<feature type="domain" description="HTH cro/C1-type" evidence="1">
    <location>
        <begin position="5"/>
        <end position="65"/>
    </location>
</feature>
<dbReference type="Proteomes" id="UP000015388">
    <property type="component" value="Chromosome"/>
</dbReference>
<evidence type="ECO:0000313" key="3">
    <source>
        <dbReference type="Proteomes" id="UP000015388"/>
    </source>
</evidence>
<dbReference type="HOGENOM" id="CLU_121343_0_0_11"/>
<dbReference type="CDD" id="cd00093">
    <property type="entry name" value="HTH_XRE"/>
    <property type="match status" value="1"/>
</dbReference>
<dbReference type="GO" id="GO:0003677">
    <property type="term" value="F:DNA binding"/>
    <property type="evidence" value="ECO:0007669"/>
    <property type="project" value="InterPro"/>
</dbReference>
<proteinExistence type="predicted"/>
<organism evidence="2 3">
    <name type="scientific">Corynebacterium maris DSM 45190</name>
    <dbReference type="NCBI Taxonomy" id="1224163"/>
    <lineage>
        <taxon>Bacteria</taxon>
        <taxon>Bacillati</taxon>
        <taxon>Actinomycetota</taxon>
        <taxon>Actinomycetes</taxon>
        <taxon>Mycobacteriales</taxon>
        <taxon>Corynebacteriaceae</taxon>
        <taxon>Corynebacterium</taxon>
    </lineage>
</organism>
<evidence type="ECO:0000259" key="1">
    <source>
        <dbReference type="PROSITE" id="PS50943"/>
    </source>
</evidence>
<name>S5THD9_9CORY</name>
<dbReference type="AlphaFoldDB" id="S5THD9"/>